<comment type="caution">
    <text evidence="2">The sequence shown here is derived from an EMBL/GenBank/DDBJ whole genome shotgun (WGS) entry which is preliminary data.</text>
</comment>
<dbReference type="STRING" id="42673.A0A2K0UEZ2"/>
<accession>A0A2K0UEZ2</accession>
<sequence>MAGLNAVLLITGAWHVPDHYYKLIHELESHDIRVICKRLPTNNNAVPPNKTIQDDIDFIKDLVSKEVAAGMHLTVIAHSWGGMLASAALAKFGVFPESKEGGVIDMIFIAAFIPSGNDSLAGLFGGKLPPALVPQSDGTLVPTDPIHPFYHDLPEEGAQWAKRTMFAHGTYVQYAPINYQKVAWRVVLLTYIICEEDQGLLSFLQEGIIEKVEEQGVIVQKYRLSSSHSPFLSMPKKLASIVLEVMNSR</sequence>
<feature type="domain" description="AB hydrolase-1" evidence="1">
    <location>
        <begin position="7"/>
        <end position="239"/>
    </location>
</feature>
<dbReference type="InterPro" id="IPR029058">
    <property type="entry name" value="AB_hydrolase_fold"/>
</dbReference>
<dbReference type="Pfam" id="PF12697">
    <property type="entry name" value="Abhydrolase_6"/>
    <property type="match status" value="1"/>
</dbReference>
<reference evidence="2 3" key="1">
    <citation type="submission" date="2017-06" db="EMBL/GenBank/DDBJ databases">
        <title>Genome of Fusarium nygamai isolate CS10214.</title>
        <authorList>
            <person name="Gardiner D.M."/>
            <person name="Obanor F."/>
            <person name="Kazan K."/>
        </authorList>
    </citation>
    <scope>NUCLEOTIDE SEQUENCE [LARGE SCALE GENOMIC DNA]</scope>
    <source>
        <strain evidence="2 3">CS10214</strain>
    </source>
</reference>
<organism evidence="2 3">
    <name type="scientific">Gibberella nygamai</name>
    <name type="common">Bean root rot disease fungus</name>
    <name type="synonym">Fusarium nygamai</name>
    <dbReference type="NCBI Taxonomy" id="42673"/>
    <lineage>
        <taxon>Eukaryota</taxon>
        <taxon>Fungi</taxon>
        <taxon>Dikarya</taxon>
        <taxon>Ascomycota</taxon>
        <taxon>Pezizomycotina</taxon>
        <taxon>Sordariomycetes</taxon>
        <taxon>Hypocreomycetidae</taxon>
        <taxon>Hypocreales</taxon>
        <taxon>Nectriaceae</taxon>
        <taxon>Fusarium</taxon>
        <taxon>Fusarium fujikuroi species complex</taxon>
    </lineage>
</organism>
<dbReference type="Proteomes" id="UP000236664">
    <property type="component" value="Unassembled WGS sequence"/>
</dbReference>
<dbReference type="InterPro" id="IPR052897">
    <property type="entry name" value="Sec-Metab_Biosynth_Hydrolase"/>
</dbReference>
<keyword evidence="3" id="KW-1185">Reference proteome</keyword>
<protein>
    <recommendedName>
        <fullName evidence="1">AB hydrolase-1 domain-containing protein</fullName>
    </recommendedName>
</protein>
<dbReference type="AlphaFoldDB" id="A0A2K0UEZ2"/>
<evidence type="ECO:0000259" key="1">
    <source>
        <dbReference type="Pfam" id="PF12697"/>
    </source>
</evidence>
<evidence type="ECO:0000313" key="3">
    <source>
        <dbReference type="Proteomes" id="UP000236664"/>
    </source>
</evidence>
<proteinExistence type="predicted"/>
<name>A0A2K0UEZ2_GIBNY</name>
<dbReference type="PANTHER" id="PTHR37017:SF11">
    <property type="entry name" value="ESTERASE_LIPASE_THIOESTERASE DOMAIN-CONTAINING PROTEIN"/>
    <property type="match status" value="1"/>
</dbReference>
<dbReference type="Gene3D" id="3.40.50.1820">
    <property type="entry name" value="alpha/beta hydrolase"/>
    <property type="match status" value="1"/>
</dbReference>
<dbReference type="EMBL" id="MTQA01000558">
    <property type="protein sequence ID" value="PNP56332.1"/>
    <property type="molecule type" value="Genomic_DNA"/>
</dbReference>
<dbReference type="InterPro" id="IPR000073">
    <property type="entry name" value="AB_hydrolase_1"/>
</dbReference>
<dbReference type="SUPFAM" id="SSF53474">
    <property type="entry name" value="alpha/beta-Hydrolases"/>
    <property type="match status" value="1"/>
</dbReference>
<evidence type="ECO:0000313" key="2">
    <source>
        <dbReference type="EMBL" id="PNP56332.1"/>
    </source>
</evidence>
<gene>
    <name evidence="2" type="ORF">FNYG_15367</name>
</gene>
<dbReference type="OrthoDB" id="408373at2759"/>
<dbReference type="PANTHER" id="PTHR37017">
    <property type="entry name" value="AB HYDROLASE-1 DOMAIN-CONTAINING PROTEIN-RELATED"/>
    <property type="match status" value="1"/>
</dbReference>